<organism evidence="1 2">
    <name type="scientific">Aplosporella prunicola CBS 121167</name>
    <dbReference type="NCBI Taxonomy" id="1176127"/>
    <lineage>
        <taxon>Eukaryota</taxon>
        <taxon>Fungi</taxon>
        <taxon>Dikarya</taxon>
        <taxon>Ascomycota</taxon>
        <taxon>Pezizomycotina</taxon>
        <taxon>Dothideomycetes</taxon>
        <taxon>Dothideomycetes incertae sedis</taxon>
        <taxon>Botryosphaeriales</taxon>
        <taxon>Aplosporellaceae</taxon>
        <taxon>Aplosporella</taxon>
    </lineage>
</organism>
<name>A0A6A6BSY1_9PEZI</name>
<protein>
    <submittedName>
        <fullName evidence="1">Uncharacterized protein</fullName>
    </submittedName>
</protein>
<accession>A0A6A6BSY1</accession>
<dbReference type="Proteomes" id="UP000799438">
    <property type="component" value="Unassembled WGS sequence"/>
</dbReference>
<evidence type="ECO:0000313" key="1">
    <source>
        <dbReference type="EMBL" id="KAF2146375.1"/>
    </source>
</evidence>
<reference evidence="1" key="1">
    <citation type="journal article" date="2020" name="Stud. Mycol.">
        <title>101 Dothideomycetes genomes: a test case for predicting lifestyles and emergence of pathogens.</title>
        <authorList>
            <person name="Haridas S."/>
            <person name="Albert R."/>
            <person name="Binder M."/>
            <person name="Bloem J."/>
            <person name="Labutti K."/>
            <person name="Salamov A."/>
            <person name="Andreopoulos B."/>
            <person name="Baker S."/>
            <person name="Barry K."/>
            <person name="Bills G."/>
            <person name="Bluhm B."/>
            <person name="Cannon C."/>
            <person name="Castanera R."/>
            <person name="Culley D."/>
            <person name="Daum C."/>
            <person name="Ezra D."/>
            <person name="Gonzalez J."/>
            <person name="Henrissat B."/>
            <person name="Kuo A."/>
            <person name="Liang C."/>
            <person name="Lipzen A."/>
            <person name="Lutzoni F."/>
            <person name="Magnuson J."/>
            <person name="Mondo S."/>
            <person name="Nolan M."/>
            <person name="Ohm R."/>
            <person name="Pangilinan J."/>
            <person name="Park H.-J."/>
            <person name="Ramirez L."/>
            <person name="Alfaro M."/>
            <person name="Sun H."/>
            <person name="Tritt A."/>
            <person name="Yoshinaga Y."/>
            <person name="Zwiers L.-H."/>
            <person name="Turgeon B."/>
            <person name="Goodwin S."/>
            <person name="Spatafora J."/>
            <person name="Crous P."/>
            <person name="Grigoriev I."/>
        </authorList>
    </citation>
    <scope>NUCLEOTIDE SEQUENCE</scope>
    <source>
        <strain evidence="1">CBS 121167</strain>
    </source>
</reference>
<dbReference type="RefSeq" id="XP_033402084.1">
    <property type="nucleotide sequence ID" value="XM_033539808.1"/>
</dbReference>
<gene>
    <name evidence="1" type="ORF">K452DRAFT_283647</name>
</gene>
<evidence type="ECO:0000313" key="2">
    <source>
        <dbReference type="Proteomes" id="UP000799438"/>
    </source>
</evidence>
<sequence length="92" mass="10026">MPNPHRPFLAAPLSTYLLYTHTTLHRTAAREAECSLVEPLPESSSPTLFFFLTLPLAHLHCVCSPPAPSLLPASVHRHLLGLTHTALPAKPC</sequence>
<proteinExistence type="predicted"/>
<dbReference type="AlphaFoldDB" id="A0A6A6BSY1"/>
<keyword evidence="2" id="KW-1185">Reference proteome</keyword>
<dbReference type="GeneID" id="54297304"/>
<dbReference type="EMBL" id="ML995476">
    <property type="protein sequence ID" value="KAF2146375.1"/>
    <property type="molecule type" value="Genomic_DNA"/>
</dbReference>